<protein>
    <submittedName>
        <fullName evidence="1">Uncharacterized protein</fullName>
    </submittedName>
</protein>
<evidence type="ECO:0000313" key="2">
    <source>
        <dbReference type="Proteomes" id="UP001150062"/>
    </source>
</evidence>
<comment type="caution">
    <text evidence="1">The sequence shown here is derived from an EMBL/GenBank/DDBJ whole genome shotgun (WGS) entry which is preliminary data.</text>
</comment>
<accession>A0ABQ8X3W6</accession>
<organism evidence="1 2">
    <name type="scientific">Anaeramoeba flamelloides</name>
    <dbReference type="NCBI Taxonomy" id="1746091"/>
    <lineage>
        <taxon>Eukaryota</taxon>
        <taxon>Metamonada</taxon>
        <taxon>Anaeramoebidae</taxon>
        <taxon>Anaeramoeba</taxon>
    </lineage>
</organism>
<gene>
    <name evidence="1" type="ORF">M0813_10463</name>
</gene>
<reference evidence="1" key="1">
    <citation type="submission" date="2022-08" db="EMBL/GenBank/DDBJ databases">
        <title>Novel sulfate-reducing endosymbionts in the free-living metamonad Anaeramoeba.</title>
        <authorList>
            <person name="Jerlstrom-Hultqvist J."/>
            <person name="Cepicka I."/>
            <person name="Gallot-Lavallee L."/>
            <person name="Salas-Leiva D."/>
            <person name="Curtis B.A."/>
            <person name="Zahonova K."/>
            <person name="Pipaliya S."/>
            <person name="Dacks J."/>
            <person name="Roger A.J."/>
        </authorList>
    </citation>
    <scope>NUCLEOTIDE SEQUENCE</scope>
    <source>
        <strain evidence="1">Schooner1</strain>
    </source>
</reference>
<dbReference type="Proteomes" id="UP001150062">
    <property type="component" value="Unassembled WGS sequence"/>
</dbReference>
<sequence length="229" mass="27044">MYINQEGGIYQKGKGYAIEIVARVLIDLLDFLLDRGIFRSQRQISIKNRVSSGYVAELKIVLFQTFANVYLNGFRVNLFGNNQYGANYLGNMMAEAYFQIIFLKGQQKNKKREMSQEKKREIFQLTSLIISKLENDCSLYLREIQKKIWDDHRHYLSMSTIHNYIKKRANFSHKKINFHHPRRYLNGNFQVRLNYLEIISRALRTLDKENIFLWMRQGSNKIKGAMGGL</sequence>
<dbReference type="EMBL" id="JAOAOG010000339">
    <property type="protein sequence ID" value="KAJ6226925.1"/>
    <property type="molecule type" value="Genomic_DNA"/>
</dbReference>
<name>A0ABQ8X3W6_9EUKA</name>
<proteinExistence type="predicted"/>
<evidence type="ECO:0000313" key="1">
    <source>
        <dbReference type="EMBL" id="KAJ6226925.1"/>
    </source>
</evidence>
<keyword evidence="2" id="KW-1185">Reference proteome</keyword>